<dbReference type="SUPFAM" id="SSF48452">
    <property type="entry name" value="TPR-like"/>
    <property type="match status" value="1"/>
</dbReference>
<evidence type="ECO:0008006" key="5">
    <source>
        <dbReference type="Google" id="ProtNLM"/>
    </source>
</evidence>
<evidence type="ECO:0000256" key="2">
    <source>
        <dbReference type="SAM" id="Phobius"/>
    </source>
</evidence>
<dbReference type="OrthoDB" id="10050400at2759"/>
<dbReference type="GO" id="GO:0051787">
    <property type="term" value="F:misfolded protein binding"/>
    <property type="evidence" value="ECO:0007669"/>
    <property type="project" value="TreeGrafter"/>
</dbReference>
<dbReference type="InterPro" id="IPR040201">
    <property type="entry name" value="Mrg3-like"/>
</dbReference>
<dbReference type="GO" id="GO:0006515">
    <property type="term" value="P:protein quality control for misfolded or incompletely synthesized proteins"/>
    <property type="evidence" value="ECO:0007669"/>
    <property type="project" value="TreeGrafter"/>
</dbReference>
<dbReference type="SMART" id="SM00028">
    <property type="entry name" value="TPR"/>
    <property type="match status" value="2"/>
</dbReference>
<sequence length="490" mass="54194">MFRAASRRISASIPRLIQPQRQGAARSICNKTTRPSSQAKIYNSNLTPSARACGQRYSSYSHRLRMGYREASKDIFRKNPVVLPLAILSAVGGIIFFVWTSYVEVTKNIPQYTKFPPKVADALRQAIYYTDIDLNAPKALSAYKNALSLAIEEGMHPFSDEVLGLKIQVAAMLEKAGLVKQATEVLERTKNEALTWVEEGQRMESSTVTKTSLTEAQLASNANVAADNVQINKQALEDAEKELKAMQEFEARQRDRALKKVIGMNMKLAELYASDYMQDDKKAEAAQVAAVELCLKEMHRRQKLGLPVGASSSEGADSSWLNLTEIATALTDLATVYSERERHELAMPLYLRALDIIRAEEGDSVSCKQVVLLNSVSSAMAGQAQPTSPRVQQMKQQGISQDPTVEAARQWAQKAIDVAAHIKPPIRDEECDLTCVAASYNLGELAELQQKPDTAIARYTEAKNLAKKLGYQEGVSVADDALKRLQKRIL</sequence>
<keyword evidence="4" id="KW-1185">Reference proteome</keyword>
<proteinExistence type="predicted"/>
<dbReference type="InterPro" id="IPR011990">
    <property type="entry name" value="TPR-like_helical_dom_sf"/>
</dbReference>
<dbReference type="PANTHER" id="PTHR28142:SF1">
    <property type="entry name" value="MITOCHONDRIAL INNER MEMBRANE I-AAA PROTEASE SUPERCOMPLEX SUBUNIT MGR3-RELATED"/>
    <property type="match status" value="1"/>
</dbReference>
<dbReference type="Gene3D" id="1.25.40.10">
    <property type="entry name" value="Tetratricopeptide repeat domain"/>
    <property type="match status" value="1"/>
</dbReference>
<dbReference type="InterPro" id="IPR019734">
    <property type="entry name" value="TPR_rpt"/>
</dbReference>
<dbReference type="Proteomes" id="UP000191285">
    <property type="component" value="Unassembled WGS sequence"/>
</dbReference>
<evidence type="ECO:0000313" key="3">
    <source>
        <dbReference type="EMBL" id="OQE24647.1"/>
    </source>
</evidence>
<evidence type="ECO:0000313" key="4">
    <source>
        <dbReference type="Proteomes" id="UP000191285"/>
    </source>
</evidence>
<comment type="caution">
    <text evidence="3">The sequence shown here is derived from an EMBL/GenBank/DDBJ whole genome shotgun (WGS) entry which is preliminary data.</text>
</comment>
<feature type="transmembrane region" description="Helical" evidence="2">
    <location>
        <begin position="81"/>
        <end position="102"/>
    </location>
</feature>
<protein>
    <recommendedName>
        <fullName evidence="5">TPR domain protein</fullName>
    </recommendedName>
</protein>
<dbReference type="CDD" id="cd24145">
    <property type="entry name" value="Mgr3-like"/>
    <property type="match status" value="1"/>
</dbReference>
<keyword evidence="1" id="KW-0175">Coiled coil</keyword>
<gene>
    <name evidence="3" type="ORF">PENSTE_c007G08471</name>
</gene>
<keyword evidence="2" id="KW-0472">Membrane</keyword>
<dbReference type="GO" id="GO:0031942">
    <property type="term" value="C:i-AAA complex"/>
    <property type="evidence" value="ECO:0007669"/>
    <property type="project" value="TreeGrafter"/>
</dbReference>
<dbReference type="STRING" id="303698.A0A1V6TE63"/>
<accession>A0A1V6TE63</accession>
<keyword evidence="2" id="KW-1133">Transmembrane helix</keyword>
<dbReference type="PANTHER" id="PTHR28142">
    <property type="entry name" value="MITOCHONDRIAL INNER MEMBRANE I-AAA PROTEASE SUPERCOMPLEX SUBUNIT MGR3-RELATED"/>
    <property type="match status" value="1"/>
</dbReference>
<dbReference type="AlphaFoldDB" id="A0A1V6TE63"/>
<keyword evidence="2" id="KW-0812">Transmembrane</keyword>
<organism evidence="3 4">
    <name type="scientific">Penicillium steckii</name>
    <dbReference type="NCBI Taxonomy" id="303698"/>
    <lineage>
        <taxon>Eukaryota</taxon>
        <taxon>Fungi</taxon>
        <taxon>Dikarya</taxon>
        <taxon>Ascomycota</taxon>
        <taxon>Pezizomycotina</taxon>
        <taxon>Eurotiomycetes</taxon>
        <taxon>Eurotiomycetidae</taxon>
        <taxon>Eurotiales</taxon>
        <taxon>Aspergillaceae</taxon>
        <taxon>Penicillium</taxon>
    </lineage>
</organism>
<dbReference type="EMBL" id="MLKD01000007">
    <property type="protein sequence ID" value="OQE24647.1"/>
    <property type="molecule type" value="Genomic_DNA"/>
</dbReference>
<name>A0A1V6TE63_9EURO</name>
<feature type="coiled-coil region" evidence="1">
    <location>
        <begin position="222"/>
        <end position="256"/>
    </location>
</feature>
<evidence type="ECO:0000256" key="1">
    <source>
        <dbReference type="SAM" id="Coils"/>
    </source>
</evidence>
<reference evidence="4" key="1">
    <citation type="journal article" date="2017" name="Nat. Microbiol.">
        <title>Global analysis of biosynthetic gene clusters reveals vast potential of secondary metabolite production in Penicillium species.</title>
        <authorList>
            <person name="Nielsen J.C."/>
            <person name="Grijseels S."/>
            <person name="Prigent S."/>
            <person name="Ji B."/>
            <person name="Dainat J."/>
            <person name="Nielsen K.F."/>
            <person name="Frisvad J.C."/>
            <person name="Workman M."/>
            <person name="Nielsen J."/>
        </authorList>
    </citation>
    <scope>NUCLEOTIDE SEQUENCE [LARGE SCALE GENOMIC DNA]</scope>
    <source>
        <strain evidence="4">IBT 24891</strain>
    </source>
</reference>